<gene>
    <name evidence="2" type="ORF">QGN17_00520</name>
</gene>
<sequence length="61" mass="6673">MMRMVLPVLLGAVMLGGCVSVKAPDKPIEINLNINVKQEVVVSLKQDAQDLITNNPELFPK</sequence>
<keyword evidence="1" id="KW-0732">Signal</keyword>
<proteinExistence type="predicted"/>
<feature type="chain" id="PRO_5047058446" evidence="1">
    <location>
        <begin position="24"/>
        <end position="61"/>
    </location>
</feature>
<evidence type="ECO:0000256" key="1">
    <source>
        <dbReference type="SAM" id="SignalP"/>
    </source>
</evidence>
<name>A0ABT6MW07_9SPHN</name>
<evidence type="ECO:0000313" key="2">
    <source>
        <dbReference type="EMBL" id="MDH7637199.1"/>
    </source>
</evidence>
<dbReference type="Proteomes" id="UP001160625">
    <property type="component" value="Unassembled WGS sequence"/>
</dbReference>
<organism evidence="2 3">
    <name type="scientific">Sphingomonas oryzagri</name>
    <dbReference type="NCBI Taxonomy" id="3042314"/>
    <lineage>
        <taxon>Bacteria</taxon>
        <taxon>Pseudomonadati</taxon>
        <taxon>Pseudomonadota</taxon>
        <taxon>Alphaproteobacteria</taxon>
        <taxon>Sphingomonadales</taxon>
        <taxon>Sphingomonadaceae</taxon>
        <taxon>Sphingomonas</taxon>
    </lineage>
</organism>
<dbReference type="PROSITE" id="PS51257">
    <property type="entry name" value="PROKAR_LIPOPROTEIN"/>
    <property type="match status" value="1"/>
</dbReference>
<evidence type="ECO:0000313" key="3">
    <source>
        <dbReference type="Proteomes" id="UP001160625"/>
    </source>
</evidence>
<accession>A0ABT6MW07</accession>
<reference evidence="2" key="1">
    <citation type="submission" date="2023-04" db="EMBL/GenBank/DDBJ databases">
        <title>Sphingomonas sp. MAHUQ-71 isolated from rice field.</title>
        <authorList>
            <person name="Huq M.A."/>
        </authorList>
    </citation>
    <scope>NUCLEOTIDE SEQUENCE</scope>
    <source>
        <strain evidence="2">MAHUQ-71</strain>
    </source>
</reference>
<protein>
    <submittedName>
        <fullName evidence="2">YnbE family lipoprotein</fullName>
    </submittedName>
</protein>
<keyword evidence="2" id="KW-0449">Lipoprotein</keyword>
<dbReference type="InterPro" id="IPR025985">
    <property type="entry name" value="YnbE"/>
</dbReference>
<dbReference type="EMBL" id="JARYGZ010000001">
    <property type="protein sequence ID" value="MDH7637199.1"/>
    <property type="molecule type" value="Genomic_DNA"/>
</dbReference>
<feature type="signal peptide" evidence="1">
    <location>
        <begin position="1"/>
        <end position="23"/>
    </location>
</feature>
<comment type="caution">
    <text evidence="2">The sequence shown here is derived from an EMBL/GenBank/DDBJ whole genome shotgun (WGS) entry which is preliminary data.</text>
</comment>
<keyword evidence="3" id="KW-1185">Reference proteome</keyword>
<dbReference type="Pfam" id="PF13617">
    <property type="entry name" value="Lipoprotein_19"/>
    <property type="match status" value="1"/>
</dbReference>